<sequence>MWFTTKNFWAEDRFLRNGHEITSMFGNICRSMARQANAMKYAYNCLTAWASPNAVKGFMQPCCYQFAVAFRVLLSRWGGLRVV</sequence>
<dbReference type="EMBL" id="VRLW01000001">
    <property type="protein sequence ID" value="KAA1259491.1"/>
    <property type="molecule type" value="Genomic_DNA"/>
</dbReference>
<evidence type="ECO:0000313" key="1">
    <source>
        <dbReference type="EMBL" id="KAA1259491.1"/>
    </source>
</evidence>
<accession>A0A5B1CH03</accession>
<name>A0A5B1CH03_9BACT</name>
<gene>
    <name evidence="1" type="ORF">LF1_20250</name>
</gene>
<dbReference type="Proteomes" id="UP000322699">
    <property type="component" value="Unassembled WGS sequence"/>
</dbReference>
<proteinExistence type="predicted"/>
<organism evidence="1 2">
    <name type="scientific">Rubripirellula obstinata</name>
    <dbReference type="NCBI Taxonomy" id="406547"/>
    <lineage>
        <taxon>Bacteria</taxon>
        <taxon>Pseudomonadati</taxon>
        <taxon>Planctomycetota</taxon>
        <taxon>Planctomycetia</taxon>
        <taxon>Pirellulales</taxon>
        <taxon>Pirellulaceae</taxon>
        <taxon>Rubripirellula</taxon>
    </lineage>
</organism>
<protein>
    <submittedName>
        <fullName evidence="1">Uncharacterized protein</fullName>
    </submittedName>
</protein>
<evidence type="ECO:0000313" key="2">
    <source>
        <dbReference type="Proteomes" id="UP000322699"/>
    </source>
</evidence>
<comment type="caution">
    <text evidence="1">The sequence shown here is derived from an EMBL/GenBank/DDBJ whole genome shotgun (WGS) entry which is preliminary data.</text>
</comment>
<dbReference type="AlphaFoldDB" id="A0A5B1CH03"/>
<reference evidence="1 2" key="1">
    <citation type="submission" date="2019-08" db="EMBL/GenBank/DDBJ databases">
        <title>Deep-cultivation of Planctomycetes and their phenomic and genomic characterization uncovers novel biology.</title>
        <authorList>
            <person name="Wiegand S."/>
            <person name="Jogler M."/>
            <person name="Boedeker C."/>
            <person name="Pinto D."/>
            <person name="Vollmers J."/>
            <person name="Rivas-Marin E."/>
            <person name="Kohn T."/>
            <person name="Peeters S.H."/>
            <person name="Heuer A."/>
            <person name="Rast P."/>
            <person name="Oberbeckmann S."/>
            <person name="Bunk B."/>
            <person name="Jeske O."/>
            <person name="Meyerdierks A."/>
            <person name="Storesund J.E."/>
            <person name="Kallscheuer N."/>
            <person name="Luecker S."/>
            <person name="Lage O.M."/>
            <person name="Pohl T."/>
            <person name="Merkel B.J."/>
            <person name="Hornburger P."/>
            <person name="Mueller R.-W."/>
            <person name="Bruemmer F."/>
            <person name="Labrenz M."/>
            <person name="Spormann A.M."/>
            <person name="Op Den Camp H."/>
            <person name="Overmann J."/>
            <person name="Amann R."/>
            <person name="Jetten M.S.M."/>
            <person name="Mascher T."/>
            <person name="Medema M.H."/>
            <person name="Devos D.P."/>
            <person name="Kaster A.-K."/>
            <person name="Ovreas L."/>
            <person name="Rohde M."/>
            <person name="Galperin M.Y."/>
            <person name="Jogler C."/>
        </authorList>
    </citation>
    <scope>NUCLEOTIDE SEQUENCE [LARGE SCALE GENOMIC DNA]</scope>
    <source>
        <strain evidence="1 2">LF1</strain>
    </source>
</reference>
<keyword evidence="2" id="KW-1185">Reference proteome</keyword>